<comment type="similarity">
    <text evidence="1">Belongs to the BlaI transcriptional regulatory family.</text>
</comment>
<dbReference type="InterPro" id="IPR005650">
    <property type="entry name" value="BlaI_family"/>
</dbReference>
<dbReference type="InterPro" id="IPR036390">
    <property type="entry name" value="WH_DNA-bd_sf"/>
</dbReference>
<gene>
    <name evidence="5" type="ORF">MNBD_NITROSPINAE03-146</name>
</gene>
<dbReference type="AlphaFoldDB" id="A0A3B1CED0"/>
<keyword evidence="3" id="KW-0238">DNA-binding</keyword>
<evidence type="ECO:0000313" key="5">
    <source>
        <dbReference type="EMBL" id="VAX17095.1"/>
    </source>
</evidence>
<dbReference type="PIRSF" id="PIRSF019455">
    <property type="entry name" value="CopR_AtkY"/>
    <property type="match status" value="1"/>
</dbReference>
<dbReference type="Gene3D" id="1.10.4040.10">
    <property type="entry name" value="Penicillinase repressor domain"/>
    <property type="match status" value="1"/>
</dbReference>
<evidence type="ECO:0008006" key="6">
    <source>
        <dbReference type="Google" id="ProtNLM"/>
    </source>
</evidence>
<dbReference type="Pfam" id="PF03965">
    <property type="entry name" value="Penicillinase_R"/>
    <property type="match status" value="1"/>
</dbReference>
<reference evidence="5" key="1">
    <citation type="submission" date="2018-06" db="EMBL/GenBank/DDBJ databases">
        <authorList>
            <person name="Zhirakovskaya E."/>
        </authorList>
    </citation>
    <scope>NUCLEOTIDE SEQUENCE</scope>
</reference>
<keyword evidence="4" id="KW-0804">Transcription</keyword>
<evidence type="ECO:0000256" key="4">
    <source>
        <dbReference type="ARBA" id="ARBA00023163"/>
    </source>
</evidence>
<dbReference type="Gene3D" id="1.10.10.10">
    <property type="entry name" value="Winged helix-like DNA-binding domain superfamily/Winged helix DNA-binding domain"/>
    <property type="match status" value="1"/>
</dbReference>
<accession>A0A3B1CED0</accession>
<dbReference type="GO" id="GO:0003677">
    <property type="term" value="F:DNA binding"/>
    <property type="evidence" value="ECO:0007669"/>
    <property type="project" value="UniProtKB-KW"/>
</dbReference>
<organism evidence="5">
    <name type="scientific">hydrothermal vent metagenome</name>
    <dbReference type="NCBI Taxonomy" id="652676"/>
    <lineage>
        <taxon>unclassified sequences</taxon>
        <taxon>metagenomes</taxon>
        <taxon>ecological metagenomes</taxon>
    </lineage>
</organism>
<dbReference type="GO" id="GO:0045892">
    <property type="term" value="P:negative regulation of DNA-templated transcription"/>
    <property type="evidence" value="ECO:0007669"/>
    <property type="project" value="InterPro"/>
</dbReference>
<sequence>MKSTLGSTRSAAQPLGELELEVMKALWKRSSATGKNVWEEVTTTRKAALTTILTVIDRLCHKGLVGKSKDESLLVYRPLITKEDYTKQTAGKILKDYMNLSSSSLVASFVDALDELQDGELEKLSALIEKKKKEGLG</sequence>
<evidence type="ECO:0000256" key="1">
    <source>
        <dbReference type="ARBA" id="ARBA00011046"/>
    </source>
</evidence>
<evidence type="ECO:0000256" key="3">
    <source>
        <dbReference type="ARBA" id="ARBA00023125"/>
    </source>
</evidence>
<dbReference type="EMBL" id="UOGB01000079">
    <property type="protein sequence ID" value="VAX17095.1"/>
    <property type="molecule type" value="Genomic_DNA"/>
</dbReference>
<dbReference type="InterPro" id="IPR036388">
    <property type="entry name" value="WH-like_DNA-bd_sf"/>
</dbReference>
<proteinExistence type="inferred from homology"/>
<protein>
    <recommendedName>
        <fullName evidence="6">Transcriptional repressor, BlaI/MecI family</fullName>
    </recommendedName>
</protein>
<keyword evidence="2" id="KW-0805">Transcription regulation</keyword>
<dbReference type="SUPFAM" id="SSF46785">
    <property type="entry name" value="Winged helix' DNA-binding domain"/>
    <property type="match status" value="1"/>
</dbReference>
<name>A0A3B1CED0_9ZZZZ</name>
<evidence type="ECO:0000256" key="2">
    <source>
        <dbReference type="ARBA" id="ARBA00023015"/>
    </source>
</evidence>